<evidence type="ECO:0000313" key="3">
    <source>
        <dbReference type="EMBL" id="GAA4626592.1"/>
    </source>
</evidence>
<keyword evidence="2" id="KW-0472">Membrane</keyword>
<name>A0ABP8U8T6_9ACTN</name>
<dbReference type="RefSeq" id="WP_345431932.1">
    <property type="nucleotide sequence ID" value="NZ_BAABHK010000004.1"/>
</dbReference>
<feature type="compositionally biased region" description="Low complexity" evidence="1">
    <location>
        <begin position="75"/>
        <end position="84"/>
    </location>
</feature>
<accession>A0ABP8U8T6</accession>
<organism evidence="3 4">
    <name type="scientific">Actinoallomurus vinaceus</name>
    <dbReference type="NCBI Taxonomy" id="1080074"/>
    <lineage>
        <taxon>Bacteria</taxon>
        <taxon>Bacillati</taxon>
        <taxon>Actinomycetota</taxon>
        <taxon>Actinomycetes</taxon>
        <taxon>Streptosporangiales</taxon>
        <taxon>Thermomonosporaceae</taxon>
        <taxon>Actinoallomurus</taxon>
    </lineage>
</organism>
<evidence type="ECO:0000256" key="1">
    <source>
        <dbReference type="SAM" id="MobiDB-lite"/>
    </source>
</evidence>
<keyword evidence="2" id="KW-1133">Transmembrane helix</keyword>
<feature type="region of interest" description="Disordered" evidence="1">
    <location>
        <begin position="37"/>
        <end position="127"/>
    </location>
</feature>
<feature type="compositionally biased region" description="Gly residues" evidence="1">
    <location>
        <begin position="85"/>
        <end position="101"/>
    </location>
</feature>
<feature type="transmembrane region" description="Helical" evidence="2">
    <location>
        <begin position="12"/>
        <end position="33"/>
    </location>
</feature>
<gene>
    <name evidence="3" type="ORF">GCM10023196_035460</name>
</gene>
<sequence length="151" mass="14858">MTRRNAIEGAGYFTAPAVLVIGGSLATLALTGVQHGSYGGEAAQPGPQPTVTVTATQAEQTPAPSPSRTARERAVVAAEPAARPGTGGGGAAANTRRGGGTRSSTAPRPAPGPSTSPPAMQPSRCDSGHVLSVRLPLGVLPQCAVTIGGSR</sequence>
<keyword evidence="2" id="KW-0812">Transmembrane</keyword>
<keyword evidence="4" id="KW-1185">Reference proteome</keyword>
<feature type="compositionally biased region" description="Pro residues" evidence="1">
    <location>
        <begin position="108"/>
        <end position="120"/>
    </location>
</feature>
<protein>
    <submittedName>
        <fullName evidence="3">Uncharacterized protein</fullName>
    </submittedName>
</protein>
<proteinExistence type="predicted"/>
<evidence type="ECO:0000256" key="2">
    <source>
        <dbReference type="SAM" id="Phobius"/>
    </source>
</evidence>
<comment type="caution">
    <text evidence="3">The sequence shown here is derived from an EMBL/GenBank/DDBJ whole genome shotgun (WGS) entry which is preliminary data.</text>
</comment>
<reference evidence="4" key="1">
    <citation type="journal article" date="2019" name="Int. J. Syst. Evol. Microbiol.">
        <title>The Global Catalogue of Microorganisms (GCM) 10K type strain sequencing project: providing services to taxonomists for standard genome sequencing and annotation.</title>
        <authorList>
            <consortium name="The Broad Institute Genomics Platform"/>
            <consortium name="The Broad Institute Genome Sequencing Center for Infectious Disease"/>
            <person name="Wu L."/>
            <person name="Ma J."/>
        </authorList>
    </citation>
    <scope>NUCLEOTIDE SEQUENCE [LARGE SCALE GENOMIC DNA]</scope>
    <source>
        <strain evidence="4">JCM 17939</strain>
    </source>
</reference>
<evidence type="ECO:0000313" key="4">
    <source>
        <dbReference type="Proteomes" id="UP001501442"/>
    </source>
</evidence>
<dbReference type="EMBL" id="BAABHK010000004">
    <property type="protein sequence ID" value="GAA4626592.1"/>
    <property type="molecule type" value="Genomic_DNA"/>
</dbReference>
<dbReference type="Proteomes" id="UP001501442">
    <property type="component" value="Unassembled WGS sequence"/>
</dbReference>
<feature type="compositionally biased region" description="Low complexity" evidence="1">
    <location>
        <begin position="43"/>
        <end position="62"/>
    </location>
</feature>